<reference evidence="1 2" key="1">
    <citation type="submission" date="2019-03" db="EMBL/GenBank/DDBJ databases">
        <title>Metabolic potential of uncultured bacteria and archaea associated with petroleum seepage in deep-sea sediments.</title>
        <authorList>
            <person name="Dong X."/>
            <person name="Hubert C."/>
        </authorList>
    </citation>
    <scope>NUCLEOTIDE SEQUENCE [LARGE SCALE GENOMIC DNA]</scope>
    <source>
        <strain evidence="1">E44_bin3</strain>
    </source>
</reference>
<dbReference type="SUPFAM" id="SSF52242">
    <property type="entry name" value="Cobalamin (vitamin B12)-binding domain"/>
    <property type="match status" value="1"/>
</dbReference>
<dbReference type="GO" id="GO:0046872">
    <property type="term" value="F:metal ion binding"/>
    <property type="evidence" value="ECO:0007669"/>
    <property type="project" value="InterPro"/>
</dbReference>
<sequence>MEEEKKFKKRRVLSGSIEPCVHTLGTERFAEWLEDLGLKYVAVKLGPAVTVDELINKVRESNPEVVAISYRLGDLHVNELISEIIEKAYKYGLEPKSSGIRWCFGATRPAANLVRAMTGKPILMDKFSPPEGRHFDLEKIAEECKGKEKFHNFFEIIVDDYVTMEELEQFAQKKPWMKKREEIKWSDELLERIKQVREIEDRPIIRAHIGVASDSIKPTVEGVKKLSEEGALEIVSLAPDQASQAFLAKFVRGEEDPKKYSRGQGGVPISSKEDLIELKKATKRGNYPMSRIYSGTDELNELAKIFEETLHMAFPAVPIFFYNRLDGRGPLSILDGFEEHFKVMRWWASIGKPLEINDPHQWQLRRCSDDMYVTDHVLCGALALKMGIKHYIMQLMFDLPPEIHPLYDLAKMQAAYELIAPLTEQFDFNVIKETRGGLSSYPPNLNKAKGHHAMTTYWQMFMEPDIVHAVSFSEAHHEAKPSDIIETSEIAKQVFQEYQQGPRPDIWNDPRVIARKNELKRGAMYNIFHLALIGGYEGQVTWDNFSEYAVSKEEAVKRKDPQDRNKNYVTMLLDFIDEKNYPIAECGMISPDTLDLALQIGLFQAPQVTIIDKRYEMAGKCKTEIVDGTCRINMFDGKKVKDEFERVDRIVQKYPWYFHKEVSFADEKSYISEVEEKIDDVKVEAFRQEVGIRDIDNSNVLVVDFGSTFTKVVTFNTQSEEIKLRFVPTTVEDIRISLANGLGVLKKVEESGSWKPLEEAVAKYDVKLPCSSAKGGLKMVTVALTKEDSGFAAETAALTAGAKLINSYCGMLTYQQGKKIYEEDEPEIILLAGGTDEGGDMKTQIHNARVLAETAKYVKHTKYGVPVIYAGNQDIADDIVSILKEQGIDICVVGNIMPEVNTFEIETVNETIRELFQTVVIRGKGFDVAEEYMSAKFIPTPRAAFLGVNLLARGYGKEKGVGPMVALDVGGATTDFYSNVPGNPLYTYPWDDVQKRQKRTILKTPNVPLAYRRVEGKYGLAYNAENLKELKRYQNGSIQQELNKLFNQNFPDCCILAKDPFSQFLIKQDTQWQTNLDDYLQWIHSNPHRLPLTREESWVRAFLTKEIMRVTTLNNVGYVRETDVYFLQYGVNFLDQNTNLLLIGGAIYGRVRDNKPWQFEDLRLIASGALFNAEEYTNMRPSGKLFLDAHYIVSTVGGLYGRLDPERAVRMLKKYLMPLKVEVAAWQRFPTNSKSFSRNLT</sequence>
<dbReference type="Pfam" id="PF13941">
    <property type="entry name" value="MutL"/>
    <property type="match status" value="1"/>
</dbReference>
<dbReference type="AlphaFoldDB" id="A0A523TB88"/>
<dbReference type="Gene3D" id="3.20.20.240">
    <property type="entry name" value="Methylmalonyl-CoA mutase"/>
    <property type="match status" value="1"/>
</dbReference>
<protein>
    <recommendedName>
        <fullName evidence="3">B12-binding domain-containing protein</fullName>
    </recommendedName>
</protein>
<evidence type="ECO:0000313" key="1">
    <source>
        <dbReference type="EMBL" id="TET27584.1"/>
    </source>
</evidence>
<evidence type="ECO:0008006" key="3">
    <source>
        <dbReference type="Google" id="ProtNLM"/>
    </source>
</evidence>
<accession>A0A523TB88</accession>
<dbReference type="EMBL" id="SOJT01000178">
    <property type="protein sequence ID" value="TET27584.1"/>
    <property type="molecule type" value="Genomic_DNA"/>
</dbReference>
<comment type="caution">
    <text evidence="1">The sequence shown here is derived from an EMBL/GenBank/DDBJ whole genome shotgun (WGS) entry which is preliminary data.</text>
</comment>
<proteinExistence type="predicted"/>
<evidence type="ECO:0000313" key="2">
    <source>
        <dbReference type="Proteomes" id="UP000316517"/>
    </source>
</evidence>
<gene>
    <name evidence="1" type="ORF">E3J68_03985</name>
</gene>
<name>A0A523TB88_UNCAE</name>
<dbReference type="InterPro" id="IPR006230">
    <property type="entry name" value="MutL"/>
</dbReference>
<dbReference type="InterPro" id="IPR036724">
    <property type="entry name" value="Cobalamin-bd_sf"/>
</dbReference>
<dbReference type="Proteomes" id="UP000316517">
    <property type="component" value="Unassembled WGS sequence"/>
</dbReference>
<dbReference type="GO" id="GO:0031419">
    <property type="term" value="F:cobalamin binding"/>
    <property type="evidence" value="ECO:0007669"/>
    <property type="project" value="InterPro"/>
</dbReference>
<organism evidence="1 2">
    <name type="scientific">Aerophobetes bacterium</name>
    <dbReference type="NCBI Taxonomy" id="2030807"/>
    <lineage>
        <taxon>Bacteria</taxon>
        <taxon>Candidatus Aerophobota</taxon>
    </lineage>
</organism>
<dbReference type="Gene3D" id="3.40.50.280">
    <property type="entry name" value="Cobalamin-binding domain"/>
    <property type="match status" value="1"/>
</dbReference>